<keyword evidence="2" id="KW-0378">Hydrolase</keyword>
<protein>
    <submittedName>
        <fullName evidence="2">HNH endonuclease</fullName>
    </submittedName>
</protein>
<dbReference type="Pfam" id="PF01844">
    <property type="entry name" value="HNH"/>
    <property type="match status" value="1"/>
</dbReference>
<keyword evidence="2" id="KW-0540">Nuclease</keyword>
<feature type="domain" description="HNH nuclease" evidence="1">
    <location>
        <begin position="3"/>
        <end position="64"/>
    </location>
</feature>
<reference evidence="3" key="1">
    <citation type="submission" date="2016-01" db="EMBL/GenBank/DDBJ databases">
        <title>Isolation and Characterization of Enterobacteria phage CBB.</title>
        <authorList>
            <person name="Buttimer C.T.H."/>
            <person name="Hendrix H."/>
            <person name="Alexandre H."/>
            <person name="O'Mahony J."/>
            <person name="Lavigne R."/>
            <person name="Coffey A."/>
        </authorList>
    </citation>
    <scope>NUCLEOTIDE SEQUENCE [LARGE SCALE GENOMIC DNA]</scope>
</reference>
<dbReference type="GO" id="GO:0008270">
    <property type="term" value="F:zinc ion binding"/>
    <property type="evidence" value="ECO:0007669"/>
    <property type="project" value="InterPro"/>
</dbReference>
<dbReference type="InterPro" id="IPR002711">
    <property type="entry name" value="HNH"/>
</dbReference>
<organism evidence="2 3">
    <name type="scientific">Pectobacterium phage vB_PcaM_CBB</name>
    <dbReference type="NCBI Taxonomy" id="2772511"/>
    <lineage>
        <taxon>Viruses</taxon>
        <taxon>Duplodnaviria</taxon>
        <taxon>Heunggongvirae</taxon>
        <taxon>Uroviricota</taxon>
        <taxon>Caudoviricetes</taxon>
        <taxon>Mimasvirus</taxon>
        <taxon>Mimasvirus CBB</taxon>
    </lineage>
</organism>
<evidence type="ECO:0000313" key="2">
    <source>
        <dbReference type="EMBL" id="AMM44091.1"/>
    </source>
</evidence>
<gene>
    <name evidence="2" type="ORF">CBB_528</name>
</gene>
<dbReference type="InterPro" id="IPR003615">
    <property type="entry name" value="HNH_nuc"/>
</dbReference>
<sequence length="188" mass="21778">MFKLDNVYKNTCCMCCGIPQESPRFFVKEDGTKVRVTVDHVLLRSLDGPNTADNLVLMCHDCNQMRGNLFAELSEFIDWYWSDTPLPKEKNFSYLRGKHRVNSKFDRYTFKGNNFVKSSTRILDENDNTIRIQQKNINSKQVIPVLKPKSSSSVLIGTIELNGYVYEQYKHPLFGTSLVKVESHQQEQ</sequence>
<keyword evidence="3" id="KW-1185">Reference proteome</keyword>
<evidence type="ECO:0000259" key="1">
    <source>
        <dbReference type="SMART" id="SM00507"/>
    </source>
</evidence>
<proteinExistence type="predicted"/>
<dbReference type="Proteomes" id="UP000223891">
    <property type="component" value="Segment"/>
</dbReference>
<dbReference type="GO" id="GO:0004519">
    <property type="term" value="F:endonuclease activity"/>
    <property type="evidence" value="ECO:0007669"/>
    <property type="project" value="UniProtKB-KW"/>
</dbReference>
<keyword evidence="2" id="KW-0255">Endonuclease</keyword>
<dbReference type="GO" id="GO:0003676">
    <property type="term" value="F:nucleic acid binding"/>
    <property type="evidence" value="ECO:0007669"/>
    <property type="project" value="InterPro"/>
</dbReference>
<name>A0A1L2CVP2_9CAUD</name>
<dbReference type="Gene3D" id="1.10.30.50">
    <property type="match status" value="1"/>
</dbReference>
<accession>A0A1L2CVP2</accession>
<dbReference type="SMART" id="SM00507">
    <property type="entry name" value="HNHc"/>
    <property type="match status" value="1"/>
</dbReference>
<dbReference type="CDD" id="cd00085">
    <property type="entry name" value="HNHc"/>
    <property type="match status" value="1"/>
</dbReference>
<dbReference type="EMBL" id="KU574722">
    <property type="protein sequence ID" value="AMM44091.1"/>
    <property type="molecule type" value="Genomic_DNA"/>
</dbReference>
<evidence type="ECO:0000313" key="3">
    <source>
        <dbReference type="Proteomes" id="UP000223891"/>
    </source>
</evidence>